<protein>
    <submittedName>
        <fullName evidence="5">Mandelate racemase</fullName>
    </submittedName>
</protein>
<keyword evidence="3" id="KW-0460">Magnesium</keyword>
<evidence type="ECO:0000256" key="3">
    <source>
        <dbReference type="ARBA" id="ARBA00022842"/>
    </source>
</evidence>
<proteinExistence type="predicted"/>
<dbReference type="InterPro" id="IPR013342">
    <property type="entry name" value="Mandelate_racemase_C"/>
</dbReference>
<accession>A0A2N5CAG3</accession>
<dbReference type="Pfam" id="PF13378">
    <property type="entry name" value="MR_MLE_C"/>
    <property type="match status" value="1"/>
</dbReference>
<name>A0A2N5CAG3_9BURK</name>
<reference evidence="5 6" key="1">
    <citation type="submission" date="2017-12" db="EMBL/GenBank/DDBJ databases">
        <title>Genome sequence of the active heterotrophic nitrifier-denitrifier, Cupriavidus pauculus UM1.</title>
        <authorList>
            <person name="Putonti C."/>
            <person name="Castignetti D."/>
        </authorList>
    </citation>
    <scope>NUCLEOTIDE SEQUENCE [LARGE SCALE GENOMIC DNA]</scope>
    <source>
        <strain evidence="5 6">UM1</strain>
    </source>
</reference>
<organism evidence="5 6">
    <name type="scientific">Cupriavidus pauculus</name>
    <dbReference type="NCBI Taxonomy" id="82633"/>
    <lineage>
        <taxon>Bacteria</taxon>
        <taxon>Pseudomonadati</taxon>
        <taxon>Pseudomonadota</taxon>
        <taxon>Betaproteobacteria</taxon>
        <taxon>Burkholderiales</taxon>
        <taxon>Burkholderiaceae</taxon>
        <taxon>Cupriavidus</taxon>
    </lineage>
</organism>
<dbReference type="EMBL" id="PJRP01000008">
    <property type="protein sequence ID" value="PLP99164.1"/>
    <property type="molecule type" value="Genomic_DNA"/>
</dbReference>
<comment type="cofactor">
    <cofactor evidence="1">
        <name>Mg(2+)</name>
        <dbReference type="ChEBI" id="CHEBI:18420"/>
    </cofactor>
</comment>
<dbReference type="RefSeq" id="WP_101682818.1">
    <property type="nucleotide sequence ID" value="NZ_PJRP01000008.1"/>
</dbReference>
<dbReference type="InterPro" id="IPR046945">
    <property type="entry name" value="RHMD-like"/>
</dbReference>
<evidence type="ECO:0000256" key="1">
    <source>
        <dbReference type="ARBA" id="ARBA00001946"/>
    </source>
</evidence>
<evidence type="ECO:0000256" key="2">
    <source>
        <dbReference type="ARBA" id="ARBA00022723"/>
    </source>
</evidence>
<evidence type="ECO:0000313" key="5">
    <source>
        <dbReference type="EMBL" id="PLP99164.1"/>
    </source>
</evidence>
<keyword evidence="2" id="KW-0479">Metal-binding</keyword>
<dbReference type="Gene3D" id="3.30.390.10">
    <property type="entry name" value="Enolase-like, N-terminal domain"/>
    <property type="match status" value="1"/>
</dbReference>
<dbReference type="GO" id="GO:0016052">
    <property type="term" value="P:carbohydrate catabolic process"/>
    <property type="evidence" value="ECO:0007669"/>
    <property type="project" value="TreeGrafter"/>
</dbReference>
<comment type="caution">
    <text evidence="5">The sequence shown here is derived from an EMBL/GenBank/DDBJ whole genome shotgun (WGS) entry which is preliminary data.</text>
</comment>
<dbReference type="PROSITE" id="PS00908">
    <property type="entry name" value="MR_MLE_1"/>
    <property type="match status" value="1"/>
</dbReference>
<dbReference type="Gene3D" id="3.20.20.120">
    <property type="entry name" value="Enolase-like C-terminal domain"/>
    <property type="match status" value="1"/>
</dbReference>
<dbReference type="InterPro" id="IPR013341">
    <property type="entry name" value="Mandelate_racemase_N_dom"/>
</dbReference>
<dbReference type="GO" id="GO:0000287">
    <property type="term" value="F:magnesium ion binding"/>
    <property type="evidence" value="ECO:0007669"/>
    <property type="project" value="TreeGrafter"/>
</dbReference>
<evidence type="ECO:0000259" key="4">
    <source>
        <dbReference type="SMART" id="SM00922"/>
    </source>
</evidence>
<gene>
    <name evidence="5" type="ORF">CYJ10_17875</name>
</gene>
<dbReference type="InterPro" id="IPR029017">
    <property type="entry name" value="Enolase-like_N"/>
</dbReference>
<dbReference type="InterPro" id="IPR018110">
    <property type="entry name" value="Mandel_Rmase/mucon_lact_enz_CS"/>
</dbReference>
<dbReference type="InterPro" id="IPR029065">
    <property type="entry name" value="Enolase_C-like"/>
</dbReference>
<dbReference type="Proteomes" id="UP000234341">
    <property type="component" value="Unassembled WGS sequence"/>
</dbReference>
<dbReference type="SFLD" id="SFLDS00001">
    <property type="entry name" value="Enolase"/>
    <property type="match status" value="1"/>
</dbReference>
<dbReference type="SUPFAM" id="SSF51604">
    <property type="entry name" value="Enolase C-terminal domain-like"/>
    <property type="match status" value="1"/>
</dbReference>
<feature type="domain" description="Mandelate racemase/muconate lactonizing enzyme C-terminal" evidence="4">
    <location>
        <begin position="150"/>
        <end position="246"/>
    </location>
</feature>
<sequence>MTPDAAGSSAVPIRSIDARAYRIPLPSPESDGTLTWDHTTLVVVHASAGGVTGCGYGYSNPAAARLIAQTLAPLLIDADTMATNACWLTMLRAVRNLGVSGLCAQAISAVDIALWDLKARLLDVSLMRLLGAARTSVPGYASGGFTSLSMDALRDTAHAWRDQGYARVKIKVGRHADDDPARVATVREAIGADTALFVDANGGYTVAQALRMAQAFARFDVTWFEEPVSSDDVAGLREVREHTPPGMSVAAGEYGFTGDDFRRLLEPRSVDVLQADATRCGITGWLRAACLCETFHVPLSSHCAPALHTSLACAAIPAIHVEVFEDHAHIEQRYFDGVPALRDGRLYPYGGQPGLGLVFKEEDARCHWVS</sequence>
<dbReference type="SFLD" id="SFLDG00179">
    <property type="entry name" value="mandelate_racemase"/>
    <property type="match status" value="1"/>
</dbReference>
<dbReference type="GO" id="GO:0016836">
    <property type="term" value="F:hydro-lyase activity"/>
    <property type="evidence" value="ECO:0007669"/>
    <property type="project" value="TreeGrafter"/>
</dbReference>
<dbReference type="InterPro" id="IPR036849">
    <property type="entry name" value="Enolase-like_C_sf"/>
</dbReference>
<dbReference type="GO" id="GO:0009063">
    <property type="term" value="P:amino acid catabolic process"/>
    <property type="evidence" value="ECO:0007669"/>
    <property type="project" value="InterPro"/>
</dbReference>
<dbReference type="OrthoDB" id="8609034at2"/>
<dbReference type="AlphaFoldDB" id="A0A2N5CAG3"/>
<dbReference type="PANTHER" id="PTHR13794">
    <property type="entry name" value="ENOLASE SUPERFAMILY, MANDELATE RACEMASE"/>
    <property type="match status" value="1"/>
</dbReference>
<dbReference type="PANTHER" id="PTHR13794:SF58">
    <property type="entry name" value="MITOCHONDRIAL ENOLASE SUPERFAMILY MEMBER 1"/>
    <property type="match status" value="1"/>
</dbReference>
<evidence type="ECO:0000313" key="6">
    <source>
        <dbReference type="Proteomes" id="UP000234341"/>
    </source>
</evidence>
<dbReference type="Pfam" id="PF02746">
    <property type="entry name" value="MR_MLE_N"/>
    <property type="match status" value="1"/>
</dbReference>
<dbReference type="SUPFAM" id="SSF54826">
    <property type="entry name" value="Enolase N-terminal domain-like"/>
    <property type="match status" value="1"/>
</dbReference>
<dbReference type="SMART" id="SM00922">
    <property type="entry name" value="MR_MLE"/>
    <property type="match status" value="1"/>
</dbReference>